<keyword evidence="3" id="KW-0862">Zinc</keyword>
<evidence type="ECO:0000313" key="8">
    <source>
        <dbReference type="Proteomes" id="UP000193642"/>
    </source>
</evidence>
<dbReference type="OrthoDB" id="27975at2759"/>
<dbReference type="PROSITE" id="PS51044">
    <property type="entry name" value="ZF_SP_RING"/>
    <property type="match status" value="1"/>
</dbReference>
<dbReference type="Proteomes" id="UP000193642">
    <property type="component" value="Unassembled WGS sequence"/>
</dbReference>
<evidence type="ECO:0000256" key="2">
    <source>
        <dbReference type="ARBA" id="ARBA00022771"/>
    </source>
</evidence>
<feature type="domain" description="SP-RING-type" evidence="6">
    <location>
        <begin position="116"/>
        <end position="200"/>
    </location>
</feature>
<keyword evidence="1" id="KW-0479">Metal-binding</keyword>
<reference evidence="7 8" key="1">
    <citation type="submission" date="2016-07" db="EMBL/GenBank/DDBJ databases">
        <title>Pervasive Adenine N6-methylation of Active Genes in Fungi.</title>
        <authorList>
            <consortium name="DOE Joint Genome Institute"/>
            <person name="Mondo S.J."/>
            <person name="Dannebaum R.O."/>
            <person name="Kuo R.C."/>
            <person name="Labutti K."/>
            <person name="Haridas S."/>
            <person name="Kuo A."/>
            <person name="Salamov A."/>
            <person name="Ahrendt S.R."/>
            <person name="Lipzen A."/>
            <person name="Sullivan W."/>
            <person name="Andreopoulos W.B."/>
            <person name="Clum A."/>
            <person name="Lindquist E."/>
            <person name="Daum C."/>
            <person name="Ramamoorthy G.K."/>
            <person name="Gryganskyi A."/>
            <person name="Culley D."/>
            <person name="Magnuson J.K."/>
            <person name="James T.Y."/>
            <person name="O'Malley M.A."/>
            <person name="Stajich J.E."/>
            <person name="Spatafora J.W."/>
            <person name="Visel A."/>
            <person name="Grigoriev I.V."/>
        </authorList>
    </citation>
    <scope>NUCLEOTIDE SEQUENCE [LARGE SCALE GENOMIC DNA]</scope>
    <source>
        <strain evidence="7 8">JEL800</strain>
    </source>
</reference>
<gene>
    <name evidence="7" type="ORF">BCR33DRAFT_455865</name>
</gene>
<name>A0A1Y2CX71_9FUNG</name>
<evidence type="ECO:0000256" key="5">
    <source>
        <dbReference type="SAM" id="MobiDB-lite"/>
    </source>
</evidence>
<dbReference type="EMBL" id="MCGO01000005">
    <property type="protein sequence ID" value="ORY51486.1"/>
    <property type="molecule type" value="Genomic_DNA"/>
</dbReference>
<dbReference type="InterPro" id="IPR004181">
    <property type="entry name" value="Znf_MIZ"/>
</dbReference>
<dbReference type="PANTHER" id="PTHR10782:SF4">
    <property type="entry name" value="TONALLI, ISOFORM E"/>
    <property type="match status" value="1"/>
</dbReference>
<keyword evidence="8" id="KW-1185">Reference proteome</keyword>
<sequence>MLQERRHTASNRLAFMRLGCIYKWIHETCSDSTEARIIEVGGDFVANLTPFLRNGLNVLTIITNGTEEIDNYIIAVDFVALVTEARLRYDLGISKHTFSIDGSIQKLNAILDKFQQDDDIIMEESIDISLNCPLVGMRMDFPVRTTNCTHFQCFEMNSWLAMKHIHDVCPVCRCSFRAENIEVDVFQAFLCKFIPNSITTVTLLREGDIVCKGLGGNEMQVLKGKWQEMLKNARTTTGNASTNETDRPNKRAKTVK</sequence>
<dbReference type="GO" id="GO:0008270">
    <property type="term" value="F:zinc ion binding"/>
    <property type="evidence" value="ECO:0007669"/>
    <property type="project" value="UniProtKB-KW"/>
</dbReference>
<dbReference type="PANTHER" id="PTHR10782">
    <property type="entry name" value="ZINC FINGER MIZ DOMAIN-CONTAINING PROTEIN"/>
    <property type="match status" value="1"/>
</dbReference>
<evidence type="ECO:0000313" key="7">
    <source>
        <dbReference type="EMBL" id="ORY51486.1"/>
    </source>
</evidence>
<dbReference type="GO" id="GO:0061665">
    <property type="term" value="F:SUMO ligase activity"/>
    <property type="evidence" value="ECO:0007669"/>
    <property type="project" value="TreeGrafter"/>
</dbReference>
<organism evidence="7 8">
    <name type="scientific">Rhizoclosmatium globosum</name>
    <dbReference type="NCBI Taxonomy" id="329046"/>
    <lineage>
        <taxon>Eukaryota</taxon>
        <taxon>Fungi</taxon>
        <taxon>Fungi incertae sedis</taxon>
        <taxon>Chytridiomycota</taxon>
        <taxon>Chytridiomycota incertae sedis</taxon>
        <taxon>Chytridiomycetes</taxon>
        <taxon>Chytridiales</taxon>
        <taxon>Chytriomycetaceae</taxon>
        <taxon>Rhizoclosmatium</taxon>
    </lineage>
</organism>
<dbReference type="GO" id="GO:0016925">
    <property type="term" value="P:protein sumoylation"/>
    <property type="evidence" value="ECO:0007669"/>
    <property type="project" value="TreeGrafter"/>
</dbReference>
<evidence type="ECO:0000256" key="1">
    <source>
        <dbReference type="ARBA" id="ARBA00022723"/>
    </source>
</evidence>
<evidence type="ECO:0000259" key="6">
    <source>
        <dbReference type="PROSITE" id="PS51044"/>
    </source>
</evidence>
<dbReference type="Gene3D" id="3.30.40.10">
    <property type="entry name" value="Zinc/RING finger domain, C3HC4 (zinc finger)"/>
    <property type="match status" value="1"/>
</dbReference>
<dbReference type="AlphaFoldDB" id="A0A1Y2CX71"/>
<proteinExistence type="predicted"/>
<protein>
    <recommendedName>
        <fullName evidence="6">SP-RING-type domain-containing protein</fullName>
    </recommendedName>
</protein>
<dbReference type="GO" id="GO:0000785">
    <property type="term" value="C:chromatin"/>
    <property type="evidence" value="ECO:0007669"/>
    <property type="project" value="TreeGrafter"/>
</dbReference>
<keyword evidence="2 4" id="KW-0863">Zinc-finger</keyword>
<feature type="compositionally biased region" description="Polar residues" evidence="5">
    <location>
        <begin position="234"/>
        <end position="243"/>
    </location>
</feature>
<evidence type="ECO:0000256" key="3">
    <source>
        <dbReference type="ARBA" id="ARBA00022833"/>
    </source>
</evidence>
<comment type="caution">
    <text evidence="7">The sequence shown here is derived from an EMBL/GenBank/DDBJ whole genome shotgun (WGS) entry which is preliminary data.</text>
</comment>
<evidence type="ECO:0000256" key="4">
    <source>
        <dbReference type="PROSITE-ProRule" id="PRU00452"/>
    </source>
</evidence>
<dbReference type="STRING" id="329046.A0A1Y2CX71"/>
<accession>A0A1Y2CX71</accession>
<dbReference type="InterPro" id="IPR013083">
    <property type="entry name" value="Znf_RING/FYVE/PHD"/>
</dbReference>
<feature type="region of interest" description="Disordered" evidence="5">
    <location>
        <begin position="234"/>
        <end position="256"/>
    </location>
</feature>
<dbReference type="Pfam" id="PF02891">
    <property type="entry name" value="zf-MIZ"/>
    <property type="match status" value="1"/>
</dbReference>